<dbReference type="CDD" id="cd00272">
    <property type="entry name" value="Chemokine_CC"/>
    <property type="match status" value="1"/>
</dbReference>
<keyword evidence="4" id="KW-0145">Chemotaxis</keyword>
<dbReference type="PROSITE" id="PS00472">
    <property type="entry name" value="SMALL_CYTOKINES_CC"/>
    <property type="match status" value="1"/>
</dbReference>
<dbReference type="SMART" id="SM00199">
    <property type="entry name" value="SCY"/>
    <property type="match status" value="1"/>
</dbReference>
<sequence>MLMKFHSSDEIGPNSCCFSHYRRKIIKNVIDSYFVTDVRCSKPAVVLITQQSRRICVDPNLNWVKDIMKSIDDSSF</sequence>
<dbReference type="GO" id="GO:0005615">
    <property type="term" value="C:extracellular space"/>
    <property type="evidence" value="ECO:0007669"/>
    <property type="project" value="UniProtKB-KW"/>
</dbReference>
<accession>A0A3Q1GM95</accession>
<dbReference type="Ensembl" id="ENSAPOT00000033560.1">
    <property type="protein sequence ID" value="ENSAPOP00000031831.1"/>
    <property type="gene ID" value="ENSAPOG00000019288.1"/>
</dbReference>
<dbReference type="STRING" id="80966.ENSAPOP00000031831"/>
<dbReference type="InterPro" id="IPR001811">
    <property type="entry name" value="Chemokine_IL8-like_dom"/>
</dbReference>
<evidence type="ECO:0000313" key="7">
    <source>
        <dbReference type="Proteomes" id="UP000257200"/>
    </source>
</evidence>
<dbReference type="Gene3D" id="2.40.50.40">
    <property type="match status" value="1"/>
</dbReference>
<dbReference type="GO" id="GO:0006955">
    <property type="term" value="P:immune response"/>
    <property type="evidence" value="ECO:0007669"/>
    <property type="project" value="InterPro"/>
</dbReference>
<protein>
    <recommendedName>
        <fullName evidence="4">C-C motif chemokine</fullName>
    </recommendedName>
</protein>
<keyword evidence="3" id="KW-1015">Disulfide bond</keyword>
<keyword evidence="7" id="KW-1185">Reference proteome</keyword>
<evidence type="ECO:0000256" key="1">
    <source>
        <dbReference type="ARBA" id="ARBA00010868"/>
    </source>
</evidence>
<dbReference type="PANTHER" id="PTHR12015">
    <property type="entry name" value="SMALL INDUCIBLE CYTOKINE A"/>
    <property type="match status" value="1"/>
</dbReference>
<dbReference type="GeneTree" id="ENSGT01150000288102"/>
<comment type="similarity">
    <text evidence="1 4">Belongs to the intercrine beta (chemokine CC) family.</text>
</comment>
<proteinExistence type="inferred from homology"/>
<evidence type="ECO:0000256" key="3">
    <source>
        <dbReference type="ARBA" id="ARBA00023157"/>
    </source>
</evidence>
<dbReference type="FunFam" id="2.40.50.40:FF:000002">
    <property type="entry name" value="C-C motif chemokine"/>
    <property type="match status" value="1"/>
</dbReference>
<comment type="subcellular location">
    <subcellularLocation>
        <location evidence="4">Secreted</location>
    </subcellularLocation>
</comment>
<reference evidence="6" key="1">
    <citation type="submission" date="2025-08" db="UniProtKB">
        <authorList>
            <consortium name="Ensembl"/>
        </authorList>
    </citation>
    <scope>IDENTIFICATION</scope>
</reference>
<dbReference type="InParanoid" id="A0A3Q1GM95"/>
<dbReference type="Proteomes" id="UP000257200">
    <property type="component" value="Unplaced"/>
</dbReference>
<evidence type="ECO:0000256" key="4">
    <source>
        <dbReference type="RuleBase" id="RU361150"/>
    </source>
</evidence>
<dbReference type="Pfam" id="PF00048">
    <property type="entry name" value="IL8"/>
    <property type="match status" value="1"/>
</dbReference>
<evidence type="ECO:0000313" key="6">
    <source>
        <dbReference type="Ensembl" id="ENSAPOP00000031831.1"/>
    </source>
</evidence>
<organism evidence="6 7">
    <name type="scientific">Acanthochromis polyacanthus</name>
    <name type="common">spiny chromis</name>
    <dbReference type="NCBI Taxonomy" id="80966"/>
    <lineage>
        <taxon>Eukaryota</taxon>
        <taxon>Metazoa</taxon>
        <taxon>Chordata</taxon>
        <taxon>Craniata</taxon>
        <taxon>Vertebrata</taxon>
        <taxon>Euteleostomi</taxon>
        <taxon>Actinopterygii</taxon>
        <taxon>Neopterygii</taxon>
        <taxon>Teleostei</taxon>
        <taxon>Neoteleostei</taxon>
        <taxon>Acanthomorphata</taxon>
        <taxon>Ovalentaria</taxon>
        <taxon>Pomacentridae</taxon>
        <taxon>Acanthochromis</taxon>
    </lineage>
</organism>
<name>A0A3Q1GM95_9TELE</name>
<keyword evidence="4" id="KW-0964">Secreted</keyword>
<reference evidence="6" key="2">
    <citation type="submission" date="2025-09" db="UniProtKB">
        <authorList>
            <consortium name="Ensembl"/>
        </authorList>
    </citation>
    <scope>IDENTIFICATION</scope>
</reference>
<dbReference type="GO" id="GO:0008009">
    <property type="term" value="F:chemokine activity"/>
    <property type="evidence" value="ECO:0007669"/>
    <property type="project" value="InterPro"/>
</dbReference>
<evidence type="ECO:0000259" key="5">
    <source>
        <dbReference type="SMART" id="SM00199"/>
    </source>
</evidence>
<keyword evidence="2 4" id="KW-0202">Cytokine</keyword>
<evidence type="ECO:0000256" key="2">
    <source>
        <dbReference type="ARBA" id="ARBA00022514"/>
    </source>
</evidence>
<dbReference type="SUPFAM" id="SSF54117">
    <property type="entry name" value="Interleukin 8-like chemokines"/>
    <property type="match status" value="1"/>
</dbReference>
<feature type="domain" description="Chemokine interleukin-8-like" evidence="5">
    <location>
        <begin position="13"/>
        <end position="71"/>
    </location>
</feature>
<dbReference type="AlphaFoldDB" id="A0A3Q1GM95"/>
<dbReference type="InterPro" id="IPR039809">
    <property type="entry name" value="Chemokine_b/g/d"/>
</dbReference>
<dbReference type="FunCoup" id="A0A3Q1GM95">
    <property type="interactions" value="1"/>
</dbReference>
<dbReference type="InterPro" id="IPR000827">
    <property type="entry name" value="Chemokine_CC_CS"/>
</dbReference>
<dbReference type="InterPro" id="IPR036048">
    <property type="entry name" value="Interleukin_8-like_sf"/>
</dbReference>